<dbReference type="InterPro" id="IPR014710">
    <property type="entry name" value="RmlC-like_jellyroll"/>
</dbReference>
<gene>
    <name evidence="6" type="ORF">IAC13_05975</name>
</gene>
<feature type="domain" description="HTH crp-type" evidence="5">
    <location>
        <begin position="155"/>
        <end position="223"/>
    </location>
</feature>
<evidence type="ECO:0000313" key="6">
    <source>
        <dbReference type="EMBL" id="MBO8463464.1"/>
    </source>
</evidence>
<evidence type="ECO:0000256" key="2">
    <source>
        <dbReference type="ARBA" id="ARBA00023125"/>
    </source>
</evidence>
<dbReference type="InterPro" id="IPR050397">
    <property type="entry name" value="Env_Response_Regulators"/>
</dbReference>
<evidence type="ECO:0000256" key="3">
    <source>
        <dbReference type="ARBA" id="ARBA00023163"/>
    </source>
</evidence>
<dbReference type="SUPFAM" id="SSF51206">
    <property type="entry name" value="cAMP-binding domain-like"/>
    <property type="match status" value="1"/>
</dbReference>
<dbReference type="PANTHER" id="PTHR24567">
    <property type="entry name" value="CRP FAMILY TRANSCRIPTIONAL REGULATORY PROTEIN"/>
    <property type="match status" value="1"/>
</dbReference>
<reference evidence="6" key="2">
    <citation type="journal article" date="2021" name="PeerJ">
        <title>Extensive microbial diversity within the chicken gut microbiome revealed by metagenomics and culture.</title>
        <authorList>
            <person name="Gilroy R."/>
            <person name="Ravi A."/>
            <person name="Getino M."/>
            <person name="Pursley I."/>
            <person name="Horton D.L."/>
            <person name="Alikhan N.F."/>
            <person name="Baker D."/>
            <person name="Gharbi K."/>
            <person name="Hall N."/>
            <person name="Watson M."/>
            <person name="Adriaenssens E.M."/>
            <person name="Foster-Nyarko E."/>
            <person name="Jarju S."/>
            <person name="Secka A."/>
            <person name="Antonio M."/>
            <person name="Oren A."/>
            <person name="Chaudhuri R.R."/>
            <person name="La Ragione R."/>
            <person name="Hildebrand F."/>
            <person name="Pallen M.J."/>
        </authorList>
    </citation>
    <scope>NUCLEOTIDE SEQUENCE</scope>
    <source>
        <strain evidence="6">E3-2379</strain>
    </source>
</reference>
<reference evidence="6" key="1">
    <citation type="submission" date="2020-10" db="EMBL/GenBank/DDBJ databases">
        <authorList>
            <person name="Gilroy R."/>
        </authorList>
    </citation>
    <scope>NUCLEOTIDE SEQUENCE</scope>
    <source>
        <strain evidence="6">E3-2379</strain>
    </source>
</reference>
<proteinExistence type="predicted"/>
<keyword evidence="2" id="KW-0238">DNA-binding</keyword>
<protein>
    <submittedName>
        <fullName evidence="6">Crp/Fnr family transcriptional regulator</fullName>
    </submittedName>
</protein>
<dbReference type="GO" id="GO:0005829">
    <property type="term" value="C:cytosol"/>
    <property type="evidence" value="ECO:0007669"/>
    <property type="project" value="TreeGrafter"/>
</dbReference>
<comment type="caution">
    <text evidence="6">The sequence shown here is derived from an EMBL/GenBank/DDBJ whole genome shotgun (WGS) entry which is preliminary data.</text>
</comment>
<dbReference type="PANTHER" id="PTHR24567:SF58">
    <property type="entry name" value="CYCLIC AMP-BINDING REGULATORY PROTEIN"/>
    <property type="match status" value="1"/>
</dbReference>
<dbReference type="InterPro" id="IPR018490">
    <property type="entry name" value="cNMP-bd_dom_sf"/>
</dbReference>
<organism evidence="6 7">
    <name type="scientific">Candidatus Scybalomonas excrementavium</name>
    <dbReference type="NCBI Taxonomy" id="2840943"/>
    <lineage>
        <taxon>Bacteria</taxon>
        <taxon>Bacillati</taxon>
        <taxon>Bacillota</taxon>
        <taxon>Clostridia</taxon>
        <taxon>Lachnospirales</taxon>
        <taxon>Lachnospiraceae</taxon>
        <taxon>Lachnospiraceae incertae sedis</taxon>
        <taxon>Candidatus Scybalomonas</taxon>
    </lineage>
</organism>
<keyword evidence="3" id="KW-0804">Transcription</keyword>
<dbReference type="AlphaFoldDB" id="A0A9D9I1D4"/>
<evidence type="ECO:0000256" key="1">
    <source>
        <dbReference type="ARBA" id="ARBA00023015"/>
    </source>
</evidence>
<dbReference type="InterPro" id="IPR000595">
    <property type="entry name" value="cNMP-bd_dom"/>
</dbReference>
<dbReference type="Pfam" id="PF00027">
    <property type="entry name" value="cNMP_binding"/>
    <property type="match status" value="1"/>
</dbReference>
<dbReference type="PROSITE" id="PS50042">
    <property type="entry name" value="CNMP_BINDING_3"/>
    <property type="match status" value="1"/>
</dbReference>
<dbReference type="InterPro" id="IPR012318">
    <property type="entry name" value="HTH_CRP"/>
</dbReference>
<dbReference type="PROSITE" id="PS51063">
    <property type="entry name" value="HTH_CRP_2"/>
    <property type="match status" value="1"/>
</dbReference>
<dbReference type="EMBL" id="JADIML010000162">
    <property type="protein sequence ID" value="MBO8463464.1"/>
    <property type="molecule type" value="Genomic_DNA"/>
</dbReference>
<evidence type="ECO:0000259" key="4">
    <source>
        <dbReference type="PROSITE" id="PS50042"/>
    </source>
</evidence>
<dbReference type="SUPFAM" id="SSF46785">
    <property type="entry name" value="Winged helix' DNA-binding domain"/>
    <property type="match status" value="1"/>
</dbReference>
<dbReference type="GO" id="GO:0003677">
    <property type="term" value="F:DNA binding"/>
    <property type="evidence" value="ECO:0007669"/>
    <property type="project" value="UniProtKB-KW"/>
</dbReference>
<evidence type="ECO:0000313" key="7">
    <source>
        <dbReference type="Proteomes" id="UP000823618"/>
    </source>
</evidence>
<dbReference type="CDD" id="cd00038">
    <property type="entry name" value="CAP_ED"/>
    <property type="match status" value="1"/>
</dbReference>
<dbReference type="InterPro" id="IPR036390">
    <property type="entry name" value="WH_DNA-bd_sf"/>
</dbReference>
<name>A0A9D9I1D4_9FIRM</name>
<keyword evidence="1" id="KW-0805">Transcription regulation</keyword>
<sequence>MVEQYQLVLKYSTLFWGIGEEDLRHMIECLDGRVIAYGKEEEIYHSGDTVQSVGVVLSGSISITQNDFWGNRSILGTAQQGELFGEAYACLQNETIPYTVIANEKSEILFLDVKRVMTTCCSSCHFHTRLIQNLLKVMAQRNLSLTQKMRHMAKRTTRDKLLSYLSAESEKQKSRSFQIPFNRQQLADYLAVDRSAMSSTLGKLKEEGVIDFYKNQFQLKQFRKEEIE</sequence>
<feature type="domain" description="Cyclic nucleotide-binding" evidence="4">
    <location>
        <begin position="14"/>
        <end position="137"/>
    </location>
</feature>
<accession>A0A9D9I1D4</accession>
<evidence type="ECO:0000259" key="5">
    <source>
        <dbReference type="PROSITE" id="PS51063"/>
    </source>
</evidence>
<dbReference type="Pfam" id="PF13545">
    <property type="entry name" value="HTH_Crp_2"/>
    <property type="match status" value="1"/>
</dbReference>
<dbReference type="GO" id="GO:0003700">
    <property type="term" value="F:DNA-binding transcription factor activity"/>
    <property type="evidence" value="ECO:0007669"/>
    <property type="project" value="TreeGrafter"/>
</dbReference>
<dbReference type="Proteomes" id="UP000823618">
    <property type="component" value="Unassembled WGS sequence"/>
</dbReference>
<dbReference type="Gene3D" id="2.60.120.10">
    <property type="entry name" value="Jelly Rolls"/>
    <property type="match status" value="1"/>
</dbReference>